<feature type="region of interest" description="Disordered" evidence="1">
    <location>
        <begin position="123"/>
        <end position="148"/>
    </location>
</feature>
<dbReference type="Proteomes" id="UP000011115">
    <property type="component" value="Unassembled WGS sequence"/>
</dbReference>
<feature type="compositionally biased region" description="Basic and acidic residues" evidence="1">
    <location>
        <begin position="72"/>
        <end position="106"/>
    </location>
</feature>
<evidence type="ECO:0000256" key="1">
    <source>
        <dbReference type="SAM" id="MobiDB-lite"/>
    </source>
</evidence>
<reference evidence="2" key="2">
    <citation type="submission" date="2015-06" db="UniProtKB">
        <authorList>
            <consortium name="EnsemblPlants"/>
        </authorList>
    </citation>
    <scope>IDENTIFICATION</scope>
    <source>
        <strain evidence="2">DM1-3 516 R44</strain>
    </source>
</reference>
<proteinExistence type="predicted"/>
<accession>M1DYY4</accession>
<dbReference type="EnsemblPlants" id="PGSC0003DMT400096654">
    <property type="protein sequence ID" value="PGSC0003DMT400096654"/>
    <property type="gene ID" value="PGSC0003DMG400046225"/>
</dbReference>
<name>M1DYY4_SOLTU</name>
<keyword evidence="3" id="KW-1185">Reference proteome</keyword>
<reference evidence="3" key="1">
    <citation type="journal article" date="2011" name="Nature">
        <title>Genome sequence and analysis of the tuber crop potato.</title>
        <authorList>
            <consortium name="The Potato Genome Sequencing Consortium"/>
        </authorList>
    </citation>
    <scope>NUCLEOTIDE SEQUENCE [LARGE SCALE GENOMIC DNA]</scope>
    <source>
        <strain evidence="3">cv. DM1-3 516 R44</strain>
    </source>
</reference>
<feature type="compositionally biased region" description="Basic and acidic residues" evidence="1">
    <location>
        <begin position="135"/>
        <end position="148"/>
    </location>
</feature>
<dbReference type="InParanoid" id="M1DYY4"/>
<dbReference type="AlphaFoldDB" id="M1DYY4"/>
<dbReference type="HOGENOM" id="CLU_1581280_0_0_1"/>
<feature type="region of interest" description="Disordered" evidence="1">
    <location>
        <begin position="30"/>
        <end position="110"/>
    </location>
</feature>
<evidence type="ECO:0000313" key="2">
    <source>
        <dbReference type="EnsemblPlants" id="PGSC0003DMT400096654"/>
    </source>
</evidence>
<evidence type="ECO:0000313" key="3">
    <source>
        <dbReference type="Proteomes" id="UP000011115"/>
    </source>
</evidence>
<sequence>MWYDSPWTTLGVIEEDPKLNLQDLKENQDCPKWSDLRKGSTSRRSIHATRMASVGQGYPNHVASTNHGGDSMVRDPIHGVLEEDPKLNPQDPKENEDCPKWSDIRKGSTPRKSIHALWMASVGQRTPNHAAATNHKGESTVRDPIHGAKDEWPLRGQVRRSRLGGALGE</sequence>
<dbReference type="Gramene" id="PGSC0003DMT400096654">
    <property type="protein sequence ID" value="PGSC0003DMT400096654"/>
    <property type="gene ID" value="PGSC0003DMG400046225"/>
</dbReference>
<protein>
    <submittedName>
        <fullName evidence="2">Uncharacterized protein</fullName>
    </submittedName>
</protein>
<dbReference type="PaxDb" id="4113-PGSC0003DMT400096654"/>
<organism evidence="2 3">
    <name type="scientific">Solanum tuberosum</name>
    <name type="common">Potato</name>
    <dbReference type="NCBI Taxonomy" id="4113"/>
    <lineage>
        <taxon>Eukaryota</taxon>
        <taxon>Viridiplantae</taxon>
        <taxon>Streptophyta</taxon>
        <taxon>Embryophyta</taxon>
        <taxon>Tracheophyta</taxon>
        <taxon>Spermatophyta</taxon>
        <taxon>Magnoliopsida</taxon>
        <taxon>eudicotyledons</taxon>
        <taxon>Gunneridae</taxon>
        <taxon>Pentapetalae</taxon>
        <taxon>asterids</taxon>
        <taxon>lamiids</taxon>
        <taxon>Solanales</taxon>
        <taxon>Solanaceae</taxon>
        <taxon>Solanoideae</taxon>
        <taxon>Solaneae</taxon>
        <taxon>Solanum</taxon>
    </lineage>
</organism>